<evidence type="ECO:0000313" key="2">
    <source>
        <dbReference type="EMBL" id="SEQ92664.1"/>
    </source>
</evidence>
<protein>
    <submittedName>
        <fullName evidence="2">Uncharacterized protein</fullName>
    </submittedName>
</protein>
<dbReference type="EMBL" id="FOFD01000003">
    <property type="protein sequence ID" value="SEQ92664.1"/>
    <property type="molecule type" value="Genomic_DNA"/>
</dbReference>
<gene>
    <name evidence="2" type="ORF">SAMN04489841_2758</name>
</gene>
<proteinExistence type="predicted"/>
<name>A0A1H9K0P7_9EURY</name>
<dbReference type="AlphaFoldDB" id="A0A1H9K0P7"/>
<sequence length="102" mass="11337">MTIQIVPEDYNWRSETARVGEQFTLPYYSTGISIFPADDTGEIVTVTYLKKPDEDDDEGNDFTVRRDTLNSPEDTVGLPHYSLGETVCPGPDGEGATVYWLG</sequence>
<reference evidence="3" key="1">
    <citation type="submission" date="2016-10" db="EMBL/GenBank/DDBJ databases">
        <authorList>
            <person name="Varghese N."/>
            <person name="Submissions S."/>
        </authorList>
    </citation>
    <scope>NUCLEOTIDE SEQUENCE [LARGE SCALE GENOMIC DNA]</scope>
    <source>
        <strain evidence="3">DSM 25055</strain>
    </source>
</reference>
<dbReference type="OrthoDB" id="374048at2157"/>
<evidence type="ECO:0000313" key="3">
    <source>
        <dbReference type="Proteomes" id="UP000199114"/>
    </source>
</evidence>
<keyword evidence="3" id="KW-1185">Reference proteome</keyword>
<dbReference type="RefSeq" id="WP_090618277.1">
    <property type="nucleotide sequence ID" value="NZ_FOFD01000003.1"/>
</dbReference>
<evidence type="ECO:0000256" key="1">
    <source>
        <dbReference type="SAM" id="MobiDB-lite"/>
    </source>
</evidence>
<accession>A0A1H9K0P7</accession>
<feature type="region of interest" description="Disordered" evidence="1">
    <location>
        <begin position="51"/>
        <end position="87"/>
    </location>
</feature>
<organism evidence="2 3">
    <name type="scientific">Natrinema salaciae</name>
    <dbReference type="NCBI Taxonomy" id="1186196"/>
    <lineage>
        <taxon>Archaea</taxon>
        <taxon>Methanobacteriati</taxon>
        <taxon>Methanobacteriota</taxon>
        <taxon>Stenosarchaea group</taxon>
        <taxon>Halobacteria</taxon>
        <taxon>Halobacteriales</taxon>
        <taxon>Natrialbaceae</taxon>
        <taxon>Natrinema</taxon>
    </lineage>
</organism>
<dbReference type="Proteomes" id="UP000199114">
    <property type="component" value="Unassembled WGS sequence"/>
</dbReference>